<dbReference type="Proteomes" id="UP000516764">
    <property type="component" value="Chromosome"/>
</dbReference>
<evidence type="ECO:0000313" key="2">
    <source>
        <dbReference type="Proteomes" id="UP000516764"/>
    </source>
</evidence>
<reference evidence="1 2" key="1">
    <citation type="journal article" date="2016" name="Int. J. Syst. Evol. Microbiol.">
        <title>Polaribacter haliotis sp. nov., isolated from the gut of abalone Haliotis discus hannai.</title>
        <authorList>
            <person name="Kim Y.O."/>
            <person name="Park I.S."/>
            <person name="Park S."/>
            <person name="Nam B.H."/>
            <person name="Park J.M."/>
            <person name="Kim D.G."/>
            <person name="Yoon J.H."/>
        </authorList>
    </citation>
    <scope>NUCLEOTIDE SEQUENCE [LARGE SCALE GENOMIC DNA]</scope>
    <source>
        <strain evidence="1 2">KCTC 52418</strain>
    </source>
</reference>
<name>A0A7L8AFP8_9FLAO</name>
<dbReference type="EMBL" id="CP061813">
    <property type="protein sequence ID" value="QOD60836.1"/>
    <property type="molecule type" value="Genomic_DNA"/>
</dbReference>
<keyword evidence="2" id="KW-1185">Reference proteome</keyword>
<proteinExistence type="predicted"/>
<organism evidence="1 2">
    <name type="scientific">Polaribacter haliotis</name>
    <dbReference type="NCBI Taxonomy" id="1888915"/>
    <lineage>
        <taxon>Bacteria</taxon>
        <taxon>Pseudomonadati</taxon>
        <taxon>Bacteroidota</taxon>
        <taxon>Flavobacteriia</taxon>
        <taxon>Flavobacteriales</taxon>
        <taxon>Flavobacteriaceae</taxon>
    </lineage>
</organism>
<dbReference type="KEGG" id="phal:H9I45_16095"/>
<dbReference type="RefSeq" id="WP_088354106.1">
    <property type="nucleotide sequence ID" value="NZ_CP061813.1"/>
</dbReference>
<evidence type="ECO:0000313" key="1">
    <source>
        <dbReference type="EMBL" id="QOD60836.1"/>
    </source>
</evidence>
<gene>
    <name evidence="1" type="ORF">H9I45_16095</name>
</gene>
<dbReference type="AlphaFoldDB" id="A0A7L8AFP8"/>
<accession>A0A7L8AFP8</accession>
<dbReference type="OrthoDB" id="978748at2"/>
<sequence>MKTVTIKQLKDEVAHKTADELKELCLQLARFKKENKELLGYLLFESHNEEMYIDSIKEEVDTLFEEINTKNYFYIRKGARKILTFIKKHIRYSKKKETEVELLLYFCKKMKAFRPSIKRSTRLQSIFGTQVKMIKRIIDKLHEDLQYDYQLELDELLEND</sequence>
<protein>
    <submittedName>
        <fullName evidence="1">Uncharacterized protein</fullName>
    </submittedName>
</protein>